<sequence length="377" mass="40018">MPMPLLPLGRLSIISSPPSTHPQHPPPPRFAHSSSEFIPPQTPPPLFFLSALHTTLRPSTTPAMACLSPSPSGRRLSELLEEKQEPFVLDLHLLERGCASSRLLLNGYDAAPCWPAAAGTDAAAAALRRLTSKRNNKPAAAAGNKQQQKPAGGLLRLLLSKILRGGGGGRAAPPPRKPAALQLSGSFKLAPTNPAAVAPAPCCSDRRLELDAVKTTAADDDDDEKQQLSPVSVLDHPFDSSPVHGNLLSPTSKDVFRDLLDAAYSPALLAQLLAKSEHLLMDGDVDADADDRYYCGGGGYRSSPKNCRDDEPAAAYWDAHREELARVSGLVASELPASRLDAADVRPERHDVGAAVEAAVFEALLRELVVDLGTCCC</sequence>
<organism evidence="2 3">
    <name type="scientific">Zea mays</name>
    <name type="common">Maize</name>
    <dbReference type="NCBI Taxonomy" id="4577"/>
    <lineage>
        <taxon>Eukaryota</taxon>
        <taxon>Viridiplantae</taxon>
        <taxon>Streptophyta</taxon>
        <taxon>Embryophyta</taxon>
        <taxon>Tracheophyta</taxon>
        <taxon>Spermatophyta</taxon>
        <taxon>Magnoliopsida</taxon>
        <taxon>Liliopsida</taxon>
        <taxon>Poales</taxon>
        <taxon>Poaceae</taxon>
        <taxon>PACMAD clade</taxon>
        <taxon>Panicoideae</taxon>
        <taxon>Andropogonodae</taxon>
        <taxon>Andropogoneae</taxon>
        <taxon>Tripsacinae</taxon>
        <taxon>Zea</taxon>
    </lineage>
</organism>
<name>A0A804P1H1_MAIZE</name>
<dbReference type="InParanoid" id="A0A804P1H1"/>
<evidence type="ECO:0000313" key="3">
    <source>
        <dbReference type="Proteomes" id="UP000007305"/>
    </source>
</evidence>
<reference evidence="2" key="3">
    <citation type="submission" date="2021-05" db="UniProtKB">
        <authorList>
            <consortium name="EnsemblPlants"/>
        </authorList>
    </citation>
    <scope>IDENTIFICATION</scope>
    <source>
        <strain evidence="2">cv. B73</strain>
    </source>
</reference>
<protein>
    <recommendedName>
        <fullName evidence="4">DUF4378 domain-containing protein</fullName>
    </recommendedName>
</protein>
<dbReference type="Proteomes" id="UP000007305">
    <property type="component" value="Chromosome 4"/>
</dbReference>
<dbReference type="AlphaFoldDB" id="A0A804P1H1"/>
<dbReference type="PANTHER" id="PTHR36885">
    <property type="entry name" value="EXPRESSED PROTEIN"/>
    <property type="match status" value="1"/>
</dbReference>
<evidence type="ECO:0008006" key="4">
    <source>
        <dbReference type="Google" id="ProtNLM"/>
    </source>
</evidence>
<dbReference type="PANTHER" id="PTHR36885:SF1">
    <property type="entry name" value="EXPRESSED PROTEIN"/>
    <property type="match status" value="1"/>
</dbReference>
<dbReference type="Gramene" id="Zm00001eb201850_T001">
    <property type="protein sequence ID" value="Zm00001eb201850_P001"/>
    <property type="gene ID" value="Zm00001eb201850"/>
</dbReference>
<dbReference type="EnsemblPlants" id="Zm00001eb201850_T001">
    <property type="protein sequence ID" value="Zm00001eb201850_P001"/>
    <property type="gene ID" value="Zm00001eb201850"/>
</dbReference>
<proteinExistence type="predicted"/>
<reference evidence="3" key="1">
    <citation type="journal article" date="2009" name="Science">
        <title>The B73 maize genome: complexity, diversity, and dynamics.</title>
        <authorList>
            <person name="Schnable P.S."/>
            <person name="Ware D."/>
            <person name="Fulton R.S."/>
            <person name="Stein J.C."/>
            <person name="Wei F."/>
            <person name="Pasternak S."/>
            <person name="Liang C."/>
            <person name="Zhang J."/>
            <person name="Fulton L."/>
            <person name="Graves T.A."/>
            <person name="Minx P."/>
            <person name="Reily A.D."/>
            <person name="Courtney L."/>
            <person name="Kruchowski S.S."/>
            <person name="Tomlinson C."/>
            <person name="Strong C."/>
            <person name="Delehaunty K."/>
            <person name="Fronick C."/>
            <person name="Courtney B."/>
            <person name="Rock S.M."/>
            <person name="Belter E."/>
            <person name="Du F."/>
            <person name="Kim K."/>
            <person name="Abbott R.M."/>
            <person name="Cotton M."/>
            <person name="Levy A."/>
            <person name="Marchetto P."/>
            <person name="Ochoa K."/>
            <person name="Jackson S.M."/>
            <person name="Gillam B."/>
            <person name="Chen W."/>
            <person name="Yan L."/>
            <person name="Higginbotham J."/>
            <person name="Cardenas M."/>
            <person name="Waligorski J."/>
            <person name="Applebaum E."/>
            <person name="Phelps L."/>
            <person name="Falcone J."/>
            <person name="Kanchi K."/>
            <person name="Thane T."/>
            <person name="Scimone A."/>
            <person name="Thane N."/>
            <person name="Henke J."/>
            <person name="Wang T."/>
            <person name="Ruppert J."/>
            <person name="Shah N."/>
            <person name="Rotter K."/>
            <person name="Hodges J."/>
            <person name="Ingenthron E."/>
            <person name="Cordes M."/>
            <person name="Kohlberg S."/>
            <person name="Sgro J."/>
            <person name="Delgado B."/>
            <person name="Mead K."/>
            <person name="Chinwalla A."/>
            <person name="Leonard S."/>
            <person name="Crouse K."/>
            <person name="Collura K."/>
            <person name="Kudrna D."/>
            <person name="Currie J."/>
            <person name="He R."/>
            <person name="Angelova A."/>
            <person name="Rajasekar S."/>
            <person name="Mueller T."/>
            <person name="Lomeli R."/>
            <person name="Scara G."/>
            <person name="Ko A."/>
            <person name="Delaney K."/>
            <person name="Wissotski M."/>
            <person name="Lopez G."/>
            <person name="Campos D."/>
            <person name="Braidotti M."/>
            <person name="Ashley E."/>
            <person name="Golser W."/>
            <person name="Kim H."/>
            <person name="Lee S."/>
            <person name="Lin J."/>
            <person name="Dujmic Z."/>
            <person name="Kim W."/>
            <person name="Talag J."/>
            <person name="Zuccolo A."/>
            <person name="Fan C."/>
            <person name="Sebastian A."/>
            <person name="Kramer M."/>
            <person name="Spiegel L."/>
            <person name="Nascimento L."/>
            <person name="Zutavern T."/>
            <person name="Miller B."/>
            <person name="Ambroise C."/>
            <person name="Muller S."/>
            <person name="Spooner W."/>
            <person name="Narechania A."/>
            <person name="Ren L."/>
            <person name="Wei S."/>
            <person name="Kumari S."/>
            <person name="Faga B."/>
            <person name="Levy M.J."/>
            <person name="McMahan L."/>
            <person name="Van Buren P."/>
            <person name="Vaughn M.W."/>
            <person name="Ying K."/>
            <person name="Yeh C.-T."/>
            <person name="Emrich S.J."/>
            <person name="Jia Y."/>
            <person name="Kalyanaraman A."/>
            <person name="Hsia A.-P."/>
            <person name="Barbazuk W.B."/>
            <person name="Baucom R.S."/>
            <person name="Brutnell T.P."/>
            <person name="Carpita N.C."/>
            <person name="Chaparro C."/>
            <person name="Chia J.-M."/>
            <person name="Deragon J.-M."/>
            <person name="Estill J.C."/>
            <person name="Fu Y."/>
            <person name="Jeddeloh J.A."/>
            <person name="Han Y."/>
            <person name="Lee H."/>
            <person name="Li P."/>
            <person name="Lisch D.R."/>
            <person name="Liu S."/>
            <person name="Liu Z."/>
            <person name="Nagel D.H."/>
            <person name="McCann M.C."/>
            <person name="SanMiguel P."/>
            <person name="Myers A.M."/>
            <person name="Nettleton D."/>
            <person name="Nguyen J."/>
            <person name="Penning B.W."/>
            <person name="Ponnala L."/>
            <person name="Schneider K.L."/>
            <person name="Schwartz D.C."/>
            <person name="Sharma A."/>
            <person name="Soderlund C."/>
            <person name="Springer N.M."/>
            <person name="Sun Q."/>
            <person name="Wang H."/>
            <person name="Waterman M."/>
            <person name="Westerman R."/>
            <person name="Wolfgruber T.K."/>
            <person name="Yang L."/>
            <person name="Yu Y."/>
            <person name="Zhang L."/>
            <person name="Zhou S."/>
            <person name="Zhu Q."/>
            <person name="Bennetzen J.L."/>
            <person name="Dawe R.K."/>
            <person name="Jiang J."/>
            <person name="Jiang N."/>
            <person name="Presting G.G."/>
            <person name="Wessler S.R."/>
            <person name="Aluru S."/>
            <person name="Martienssen R.A."/>
            <person name="Clifton S.W."/>
            <person name="McCombie W.R."/>
            <person name="Wing R.A."/>
            <person name="Wilson R.K."/>
        </authorList>
    </citation>
    <scope>NUCLEOTIDE SEQUENCE [LARGE SCALE GENOMIC DNA]</scope>
    <source>
        <strain evidence="3">cv. B73</strain>
    </source>
</reference>
<reference evidence="2" key="2">
    <citation type="submission" date="2019-07" db="EMBL/GenBank/DDBJ databases">
        <authorList>
            <person name="Seetharam A."/>
            <person name="Woodhouse M."/>
            <person name="Cannon E."/>
        </authorList>
    </citation>
    <scope>NUCLEOTIDE SEQUENCE [LARGE SCALE GENOMIC DNA]</scope>
    <source>
        <strain evidence="2">cv. B73</strain>
    </source>
</reference>
<feature type="region of interest" description="Disordered" evidence="1">
    <location>
        <begin position="12"/>
        <end position="36"/>
    </location>
</feature>
<keyword evidence="3" id="KW-1185">Reference proteome</keyword>
<accession>A0A804P1H1</accession>
<evidence type="ECO:0000256" key="1">
    <source>
        <dbReference type="SAM" id="MobiDB-lite"/>
    </source>
</evidence>
<feature type="compositionally biased region" description="Pro residues" evidence="1">
    <location>
        <begin position="19"/>
        <end position="29"/>
    </location>
</feature>
<evidence type="ECO:0000313" key="2">
    <source>
        <dbReference type="EnsemblPlants" id="Zm00001eb201850_P001"/>
    </source>
</evidence>
<dbReference type="FunCoup" id="A0A804P1H1">
    <property type="interactions" value="1110"/>
</dbReference>